<feature type="signal peptide" evidence="5">
    <location>
        <begin position="1"/>
        <end position="25"/>
    </location>
</feature>
<evidence type="ECO:0000313" key="7">
    <source>
        <dbReference type="EMBL" id="QDV24257.1"/>
    </source>
</evidence>
<feature type="chain" id="PRO_5021958336" evidence="5">
    <location>
        <begin position="26"/>
        <end position="1112"/>
    </location>
</feature>
<dbReference type="RefSeq" id="WP_145077761.1">
    <property type="nucleotide sequence ID" value="NZ_CP036298.1"/>
</dbReference>
<dbReference type="SUPFAM" id="SSF48371">
    <property type="entry name" value="ARM repeat"/>
    <property type="match status" value="1"/>
</dbReference>
<dbReference type="InterPro" id="IPR013427">
    <property type="entry name" value="Haem-bd_dom_put"/>
</dbReference>
<dbReference type="InterPro" id="IPR011989">
    <property type="entry name" value="ARM-like"/>
</dbReference>
<evidence type="ECO:0000259" key="6">
    <source>
        <dbReference type="PROSITE" id="PS51007"/>
    </source>
</evidence>
<keyword evidence="2 4" id="KW-0479">Metal-binding</keyword>
<dbReference type="Gene3D" id="1.25.10.10">
    <property type="entry name" value="Leucine-rich Repeat Variant"/>
    <property type="match status" value="2"/>
</dbReference>
<dbReference type="InterPro" id="IPR009056">
    <property type="entry name" value="Cyt_c-like_dom"/>
</dbReference>
<organism evidence="7 8">
    <name type="scientific">Aureliella helgolandensis</name>
    <dbReference type="NCBI Taxonomy" id="2527968"/>
    <lineage>
        <taxon>Bacteria</taxon>
        <taxon>Pseudomonadati</taxon>
        <taxon>Planctomycetota</taxon>
        <taxon>Planctomycetia</taxon>
        <taxon>Pirellulales</taxon>
        <taxon>Pirellulaceae</taxon>
        <taxon>Aureliella</taxon>
    </lineage>
</organism>
<dbReference type="SUPFAM" id="SSF50952">
    <property type="entry name" value="Soluble quinoprotein glucose dehydrogenase"/>
    <property type="match status" value="1"/>
</dbReference>
<accession>A0A518G6N8</accession>
<dbReference type="Proteomes" id="UP000318017">
    <property type="component" value="Chromosome"/>
</dbReference>
<dbReference type="AlphaFoldDB" id="A0A518G6N8"/>
<protein>
    <submittedName>
        <fullName evidence="7">Cytochrome c</fullName>
    </submittedName>
</protein>
<reference evidence="7 8" key="1">
    <citation type="submission" date="2019-02" db="EMBL/GenBank/DDBJ databases">
        <title>Deep-cultivation of Planctomycetes and their phenomic and genomic characterization uncovers novel biology.</title>
        <authorList>
            <person name="Wiegand S."/>
            <person name="Jogler M."/>
            <person name="Boedeker C."/>
            <person name="Pinto D."/>
            <person name="Vollmers J."/>
            <person name="Rivas-Marin E."/>
            <person name="Kohn T."/>
            <person name="Peeters S.H."/>
            <person name="Heuer A."/>
            <person name="Rast P."/>
            <person name="Oberbeckmann S."/>
            <person name="Bunk B."/>
            <person name="Jeske O."/>
            <person name="Meyerdierks A."/>
            <person name="Storesund J.E."/>
            <person name="Kallscheuer N."/>
            <person name="Luecker S."/>
            <person name="Lage O.M."/>
            <person name="Pohl T."/>
            <person name="Merkel B.J."/>
            <person name="Hornburger P."/>
            <person name="Mueller R.-W."/>
            <person name="Bruemmer F."/>
            <person name="Labrenz M."/>
            <person name="Spormann A.M."/>
            <person name="Op den Camp H."/>
            <person name="Overmann J."/>
            <person name="Amann R."/>
            <person name="Jetten M.S.M."/>
            <person name="Mascher T."/>
            <person name="Medema M.H."/>
            <person name="Devos D.P."/>
            <person name="Kaster A.-K."/>
            <person name="Ovreas L."/>
            <person name="Rohde M."/>
            <person name="Galperin M.Y."/>
            <person name="Jogler C."/>
        </authorList>
    </citation>
    <scope>NUCLEOTIDE SEQUENCE [LARGE SCALE GENOMIC DNA]</scope>
    <source>
        <strain evidence="7 8">Q31a</strain>
    </source>
</reference>
<dbReference type="InterPro" id="IPR016024">
    <property type="entry name" value="ARM-type_fold"/>
</dbReference>
<evidence type="ECO:0000313" key="8">
    <source>
        <dbReference type="Proteomes" id="UP000318017"/>
    </source>
</evidence>
<dbReference type="InterPro" id="IPR055557">
    <property type="entry name" value="DUF7133"/>
</dbReference>
<dbReference type="OrthoDB" id="9770043at2"/>
<evidence type="ECO:0000256" key="2">
    <source>
        <dbReference type="ARBA" id="ARBA00022723"/>
    </source>
</evidence>
<gene>
    <name evidence="7" type="ORF">Q31a_25720</name>
</gene>
<feature type="domain" description="Cytochrome c" evidence="6">
    <location>
        <begin position="968"/>
        <end position="1105"/>
    </location>
</feature>
<keyword evidence="3 4" id="KW-0408">Iron</keyword>
<dbReference type="Gene3D" id="2.120.10.30">
    <property type="entry name" value="TolB, C-terminal domain"/>
    <property type="match status" value="1"/>
</dbReference>
<evidence type="ECO:0000256" key="3">
    <source>
        <dbReference type="ARBA" id="ARBA00023004"/>
    </source>
</evidence>
<dbReference type="SUPFAM" id="SSF46626">
    <property type="entry name" value="Cytochrome c"/>
    <property type="match status" value="1"/>
</dbReference>
<dbReference type="GO" id="GO:0009055">
    <property type="term" value="F:electron transfer activity"/>
    <property type="evidence" value="ECO:0007669"/>
    <property type="project" value="InterPro"/>
</dbReference>
<dbReference type="PANTHER" id="PTHR33546">
    <property type="entry name" value="LARGE, MULTIFUNCTIONAL SECRETED PROTEIN-RELATED"/>
    <property type="match status" value="1"/>
</dbReference>
<dbReference type="InterPro" id="IPR011041">
    <property type="entry name" value="Quinoprot_gluc/sorb_DH_b-prop"/>
</dbReference>
<dbReference type="InterPro" id="IPR011042">
    <property type="entry name" value="6-blade_b-propeller_TolB-like"/>
</dbReference>
<dbReference type="GO" id="GO:0046872">
    <property type="term" value="F:metal ion binding"/>
    <property type="evidence" value="ECO:0007669"/>
    <property type="project" value="UniProtKB-KW"/>
</dbReference>
<dbReference type="EMBL" id="CP036298">
    <property type="protein sequence ID" value="QDV24257.1"/>
    <property type="molecule type" value="Genomic_DNA"/>
</dbReference>
<name>A0A518G6N8_9BACT</name>
<sequence precursor="true">MHRNSKFLRLLALQLALPPILFLTAVDPQPARLHAQERPVLEFKKWSGGINVPDPVALSVDNVGRVYVTQTRRRKIQDLDIREHRDWIPTDVGLRTVQQKKEFYHSVMRIGGDQELQKKLVQDVNGDGEHDWRDLTVISEAIYRLVDSDQDGQADEITTFAENFQTEVTGIAAGVLAFENSVYATIAPDLWKLTDNNADGVADERQALAHGFGLHVAYAGHDMHGLTVGPDGKIYWSIGDKGIHVTTPEGKVFAFPNQGGVLRCNPDGSDFEVFAHGLRNVQEFAFDQYGNIFGIDNDSDQPEERERFVNIIAEMDAGWRCNYQYRGEAYNPWMEERLWDLPGEQHPAYIVPPLSHYVDGPAGFKFNPGTALSPEYQDYFFMTSAPNGFQHAFQVEAVGDTFKMVNEHQFGSGTAIVGLAFGPDGGLYGADWDGGYPLDEKGSVIRIDVPGAADSDIRREVKSLLAEKFQNHSQETLVDRLGHADQRVRMKAQFELVARQDAYALSGQASDTGASTVSRLHALWGLGQLARAGDTFCRDTLVLLFADKDAHVRAQAAKTYGELNKVSGEPFIKLLSDDDLTVRVMAGLGLARQPVVTAVPILLTQSEQLTAEQHNLRHSIVTALARCADATALVAEKENPVEMRRLCCVLALRRRASEQVASFLQDPSDWVANEAARAIHDDESIVAALPPLASSLNDRKNASMAFLVRAINANYRIGDALSADRVAKYATQEENSLAGRLLAADALTQWMTPPLLDRVDGRRRDLPPENRDFNPIFLKRSIASLSQSSEPQLRTLALDAARRLKIALPLQALQQLIRDDAIASDTRVAALSTLSEQVNDLLLEAAETEIPELQIRALQLLVENTPATALNTIRSMLKGNAELEVKQAAIALLAEMQPPLVDDFLHELGTQLLEQTLPSGLQLDVVQSLERHVSNPNLQQLHSSILATAEPTFADKGLAKFGFAREGGNQQRGERLFQTHLEAQCSRCHRTGRTGSNIGPALSDVGLRRDADYLLRSILTPSSEIDEKYRTQMLLLESGEVVQGVVQSADATTTTIVDSRGQSLDIPTVEIEEQAEQKISLMPPMAEILTPLEVRDVMAYLQTLNKRTQTSD</sequence>
<evidence type="ECO:0000256" key="4">
    <source>
        <dbReference type="PROSITE-ProRule" id="PRU00433"/>
    </source>
</evidence>
<dbReference type="NCBIfam" id="TIGR02604">
    <property type="entry name" value="Piru_Ver_Nterm"/>
    <property type="match status" value="1"/>
</dbReference>
<dbReference type="Pfam" id="PF23500">
    <property type="entry name" value="DUF7133"/>
    <property type="match status" value="1"/>
</dbReference>
<dbReference type="NCBIfam" id="TIGR02603">
    <property type="entry name" value="CxxCH_TIGR02603"/>
    <property type="match status" value="1"/>
</dbReference>
<evidence type="ECO:0000256" key="5">
    <source>
        <dbReference type="SAM" id="SignalP"/>
    </source>
</evidence>
<dbReference type="Gene3D" id="1.10.760.10">
    <property type="entry name" value="Cytochrome c-like domain"/>
    <property type="match status" value="1"/>
</dbReference>
<evidence type="ECO:0000256" key="1">
    <source>
        <dbReference type="ARBA" id="ARBA00022617"/>
    </source>
</evidence>
<dbReference type="InterPro" id="IPR036909">
    <property type="entry name" value="Cyt_c-like_dom_sf"/>
</dbReference>
<dbReference type="GO" id="GO:0020037">
    <property type="term" value="F:heme binding"/>
    <property type="evidence" value="ECO:0007669"/>
    <property type="project" value="InterPro"/>
</dbReference>
<dbReference type="PROSITE" id="PS51007">
    <property type="entry name" value="CYTC"/>
    <property type="match status" value="1"/>
</dbReference>
<keyword evidence="5" id="KW-0732">Signal</keyword>
<dbReference type="PANTHER" id="PTHR33546:SF1">
    <property type="entry name" value="LARGE, MULTIFUNCTIONAL SECRETED PROTEIN"/>
    <property type="match status" value="1"/>
</dbReference>
<dbReference type="InterPro" id="IPR013428">
    <property type="entry name" value="Membrane-bound_put_N"/>
</dbReference>
<dbReference type="KEGG" id="ahel:Q31a_25720"/>
<keyword evidence="8" id="KW-1185">Reference proteome</keyword>
<keyword evidence="1 4" id="KW-0349">Heme</keyword>
<proteinExistence type="predicted"/>